<dbReference type="OMA" id="NSPLLMF"/>
<evidence type="ECO:0000259" key="1">
    <source>
        <dbReference type="Pfam" id="PF03731"/>
    </source>
</evidence>
<feature type="domain" description="Ku70/Ku80 N-terminal alpha/beta" evidence="1">
    <location>
        <begin position="8"/>
        <end position="160"/>
    </location>
</feature>
<dbReference type="KEGG" id="eus:EUTSA_v100113510m"/>
<dbReference type="FunFam" id="3.40.50.410:FF:000102">
    <property type="entry name" value="ATP-dependent DNA helicase 2 subunit KU80"/>
    <property type="match status" value="1"/>
</dbReference>
<dbReference type="GO" id="GO:0000723">
    <property type="term" value="P:telomere maintenance"/>
    <property type="evidence" value="ECO:0007669"/>
    <property type="project" value="TreeGrafter"/>
</dbReference>
<dbReference type="GO" id="GO:0003690">
    <property type="term" value="F:double-stranded DNA binding"/>
    <property type="evidence" value="ECO:0007669"/>
    <property type="project" value="TreeGrafter"/>
</dbReference>
<dbReference type="GO" id="GO:0043564">
    <property type="term" value="C:Ku70:Ku80 complex"/>
    <property type="evidence" value="ECO:0007669"/>
    <property type="project" value="TreeGrafter"/>
</dbReference>
<dbReference type="GO" id="GO:0042162">
    <property type="term" value="F:telomeric DNA binding"/>
    <property type="evidence" value="ECO:0007669"/>
    <property type="project" value="TreeGrafter"/>
</dbReference>
<proteinExistence type="predicted"/>
<dbReference type="STRING" id="72664.V4JZ13"/>
<dbReference type="InterPro" id="IPR005161">
    <property type="entry name" value="Ku_N"/>
</dbReference>
<dbReference type="PANTHER" id="PTHR12604:SF4">
    <property type="entry name" value="X-RAY REPAIR CROSS-COMPLEMENTING PROTEIN 5"/>
    <property type="match status" value="1"/>
</dbReference>
<protein>
    <recommendedName>
        <fullName evidence="1">Ku70/Ku80 N-terminal alpha/beta domain-containing protein</fullName>
    </recommendedName>
</protein>
<gene>
    <name evidence="2" type="ORF">EUTSA_v100113510mg</name>
</gene>
<dbReference type="SUPFAM" id="SSF53300">
    <property type="entry name" value="vWA-like"/>
    <property type="match status" value="1"/>
</dbReference>
<evidence type="ECO:0000313" key="2">
    <source>
        <dbReference type="EMBL" id="ESQ30775.1"/>
    </source>
</evidence>
<accession>V4JZ13</accession>
<dbReference type="Gene3D" id="3.40.50.410">
    <property type="entry name" value="von Willebrand factor, type A domain"/>
    <property type="match status" value="1"/>
</dbReference>
<dbReference type="Proteomes" id="UP000030689">
    <property type="component" value="Unassembled WGS sequence"/>
</dbReference>
<keyword evidence="3" id="KW-1185">Reference proteome</keyword>
<dbReference type="InterPro" id="IPR036465">
    <property type="entry name" value="vWFA_dom_sf"/>
</dbReference>
<feature type="non-terminal residue" evidence="2">
    <location>
        <position position="232"/>
    </location>
</feature>
<dbReference type="EMBL" id="KI517809">
    <property type="protein sequence ID" value="ESQ30775.1"/>
    <property type="molecule type" value="Genomic_DNA"/>
</dbReference>
<dbReference type="PANTHER" id="PTHR12604">
    <property type="entry name" value="KU AUTOANTIGEN DNA HELICASE"/>
    <property type="match status" value="1"/>
</dbReference>
<name>V4JZ13_EUTSA</name>
<reference evidence="2 3" key="1">
    <citation type="journal article" date="2013" name="Front. Plant Sci.">
        <title>The Reference Genome of the Halophytic Plant Eutrema salsugineum.</title>
        <authorList>
            <person name="Yang R."/>
            <person name="Jarvis D.E."/>
            <person name="Chen H."/>
            <person name="Beilstein M.A."/>
            <person name="Grimwood J."/>
            <person name="Jenkins J."/>
            <person name="Shu S."/>
            <person name="Prochnik S."/>
            <person name="Xin M."/>
            <person name="Ma C."/>
            <person name="Schmutz J."/>
            <person name="Wing R.A."/>
            <person name="Mitchell-Olds T."/>
            <person name="Schumaker K.S."/>
            <person name="Wang X."/>
        </authorList>
    </citation>
    <scope>NUCLEOTIDE SEQUENCE [LARGE SCALE GENOMIC DNA]</scope>
</reference>
<dbReference type="AlphaFoldDB" id="V4JZ13"/>
<dbReference type="eggNOG" id="KOG2326">
    <property type="taxonomic scope" value="Eukaryota"/>
</dbReference>
<organism evidence="2 3">
    <name type="scientific">Eutrema salsugineum</name>
    <name type="common">Saltwater cress</name>
    <name type="synonym">Sisymbrium salsugineum</name>
    <dbReference type="NCBI Taxonomy" id="72664"/>
    <lineage>
        <taxon>Eukaryota</taxon>
        <taxon>Viridiplantae</taxon>
        <taxon>Streptophyta</taxon>
        <taxon>Embryophyta</taxon>
        <taxon>Tracheophyta</taxon>
        <taxon>Spermatophyta</taxon>
        <taxon>Magnoliopsida</taxon>
        <taxon>eudicotyledons</taxon>
        <taxon>Gunneridae</taxon>
        <taxon>Pentapetalae</taxon>
        <taxon>rosids</taxon>
        <taxon>malvids</taxon>
        <taxon>Brassicales</taxon>
        <taxon>Brassicaceae</taxon>
        <taxon>Eutremeae</taxon>
        <taxon>Eutrema</taxon>
    </lineage>
</organism>
<dbReference type="Pfam" id="PF03731">
    <property type="entry name" value="Ku_N"/>
    <property type="match status" value="1"/>
</dbReference>
<sequence>MARNREGLVLLLDVGPAMHSILPDVEKTCSLLLQKKLIYNKYDEVGIVVFGTEETENELARDIGGYEHVAVLRNIRVVDEVVVENVKRLPRGTVAGDFLDAIIVGMDMLIKMYGAAQKGKKRLCLITNAACPTKDPFEGTKDEQVSTIAVKMAAEGIKMESIVMRDNVNGDVHEKVIEENDRLLNLFSSDAIAKTVYVESPLSLLGSLKTRRVAPVTLFRGDLEINPTMKIK</sequence>
<evidence type="ECO:0000313" key="3">
    <source>
        <dbReference type="Proteomes" id="UP000030689"/>
    </source>
</evidence>
<dbReference type="GO" id="GO:0006303">
    <property type="term" value="P:double-strand break repair via nonhomologous end joining"/>
    <property type="evidence" value="ECO:0007669"/>
    <property type="project" value="TreeGrafter"/>
</dbReference>
<dbReference type="Gramene" id="ESQ30775">
    <property type="protein sequence ID" value="ESQ30775"/>
    <property type="gene ID" value="EUTSA_v100113510mg"/>
</dbReference>